<reference evidence="2 3" key="1">
    <citation type="submission" date="2018-11" db="EMBL/GenBank/DDBJ databases">
        <authorList>
            <consortium name="Pathogen Informatics"/>
        </authorList>
    </citation>
    <scope>NUCLEOTIDE SEQUENCE [LARGE SCALE GENOMIC DNA]</scope>
</reference>
<keyword evidence="3" id="KW-1185">Reference proteome</keyword>
<feature type="transmembrane region" description="Helical" evidence="1">
    <location>
        <begin position="20"/>
        <end position="38"/>
    </location>
</feature>
<evidence type="ECO:0000313" key="3">
    <source>
        <dbReference type="Proteomes" id="UP000270094"/>
    </source>
</evidence>
<name>A0A3P7JJF1_STRVU</name>
<protein>
    <submittedName>
        <fullName evidence="2">Uncharacterized protein</fullName>
    </submittedName>
</protein>
<keyword evidence="1" id="KW-0812">Transmembrane</keyword>
<proteinExistence type="predicted"/>
<keyword evidence="1" id="KW-0472">Membrane</keyword>
<dbReference type="Proteomes" id="UP000270094">
    <property type="component" value="Unassembled WGS sequence"/>
</dbReference>
<dbReference type="EMBL" id="UYYB01102184">
    <property type="protein sequence ID" value="VDM78504.1"/>
    <property type="molecule type" value="Genomic_DNA"/>
</dbReference>
<dbReference type="AlphaFoldDB" id="A0A3P7JJF1"/>
<evidence type="ECO:0000256" key="1">
    <source>
        <dbReference type="SAM" id="Phobius"/>
    </source>
</evidence>
<evidence type="ECO:0000313" key="2">
    <source>
        <dbReference type="EMBL" id="VDM78504.1"/>
    </source>
</evidence>
<organism evidence="2 3">
    <name type="scientific">Strongylus vulgaris</name>
    <name type="common">Blood worm</name>
    <dbReference type="NCBI Taxonomy" id="40348"/>
    <lineage>
        <taxon>Eukaryota</taxon>
        <taxon>Metazoa</taxon>
        <taxon>Ecdysozoa</taxon>
        <taxon>Nematoda</taxon>
        <taxon>Chromadorea</taxon>
        <taxon>Rhabditida</taxon>
        <taxon>Rhabditina</taxon>
        <taxon>Rhabditomorpha</taxon>
        <taxon>Strongyloidea</taxon>
        <taxon>Strongylidae</taxon>
        <taxon>Strongylus</taxon>
    </lineage>
</organism>
<gene>
    <name evidence="2" type="ORF">SVUK_LOCUS13502</name>
</gene>
<accession>A0A3P7JJF1</accession>
<keyword evidence="1" id="KW-1133">Transmembrane helix</keyword>
<sequence>MYAPLNKSTPSMQVRLHARNTFAVIIGIGFIYLAYLIFFKAGDGFPEIDVDLNDVVSPSFKLNYLDHLLQNVKVTLMLKSGCLYHPVGWDFLVLRVYT</sequence>